<name>A0ABS3Y4V1_9ACTN</name>
<evidence type="ECO:0008006" key="3">
    <source>
        <dbReference type="Google" id="ProtNLM"/>
    </source>
</evidence>
<dbReference type="EMBL" id="JAFFZM010000027">
    <property type="protein sequence ID" value="MBO8202680.1"/>
    <property type="molecule type" value="Genomic_DNA"/>
</dbReference>
<proteinExistence type="predicted"/>
<dbReference type="GeneID" id="96263050"/>
<dbReference type="RefSeq" id="WP_209214199.1">
    <property type="nucleotide sequence ID" value="NZ_JAFFZM010000027.1"/>
</dbReference>
<evidence type="ECO:0000313" key="1">
    <source>
        <dbReference type="EMBL" id="MBO8202680.1"/>
    </source>
</evidence>
<gene>
    <name evidence="1" type="ORF">JW613_31025</name>
</gene>
<sequence>MYREFVTPVDLDVFERLDAWPETMDDGSRLLAFSYPSGEHLTFAYSPLGRSIRLRWTNSTGATVLDLFRESATELIIRADPEKKCLVIRFDMGECSGELRVQTHPTVTVTDRMLLA</sequence>
<accession>A0ABS3Y4V1</accession>
<organism evidence="1 2">
    <name type="scientific">Streptomyces smyrnaeus</name>
    <dbReference type="NCBI Taxonomy" id="1387713"/>
    <lineage>
        <taxon>Bacteria</taxon>
        <taxon>Bacillati</taxon>
        <taxon>Actinomycetota</taxon>
        <taxon>Actinomycetes</taxon>
        <taxon>Kitasatosporales</taxon>
        <taxon>Streptomycetaceae</taxon>
        <taxon>Streptomyces</taxon>
    </lineage>
</organism>
<evidence type="ECO:0000313" key="2">
    <source>
        <dbReference type="Proteomes" id="UP000721954"/>
    </source>
</evidence>
<reference evidence="1 2" key="1">
    <citation type="submission" date="2021-02" db="EMBL/GenBank/DDBJ databases">
        <title>Streptomyces spirodelae sp. nov., isolated from duckweed.</title>
        <authorList>
            <person name="Saimee Y."/>
            <person name="Duangmal K."/>
        </authorList>
    </citation>
    <scope>NUCLEOTIDE SEQUENCE [LARGE SCALE GENOMIC DNA]</scope>
    <source>
        <strain evidence="1 2">DSM 42105</strain>
    </source>
</reference>
<protein>
    <recommendedName>
        <fullName evidence="3">S9 family peptidase</fullName>
    </recommendedName>
</protein>
<dbReference type="Proteomes" id="UP000721954">
    <property type="component" value="Unassembled WGS sequence"/>
</dbReference>
<comment type="caution">
    <text evidence="1">The sequence shown here is derived from an EMBL/GenBank/DDBJ whole genome shotgun (WGS) entry which is preliminary data.</text>
</comment>
<keyword evidence="2" id="KW-1185">Reference proteome</keyword>